<proteinExistence type="predicted"/>
<dbReference type="PANTHER" id="PTHR24148">
    <property type="entry name" value="ANKYRIN REPEAT DOMAIN-CONTAINING PROTEIN 39 HOMOLOG-RELATED"/>
    <property type="match status" value="1"/>
</dbReference>
<dbReference type="PANTHER" id="PTHR24148:SF64">
    <property type="entry name" value="HETEROKARYON INCOMPATIBILITY DOMAIN-CONTAINING PROTEIN"/>
    <property type="match status" value="1"/>
</dbReference>
<feature type="region of interest" description="Disordered" evidence="1">
    <location>
        <begin position="87"/>
        <end position="128"/>
    </location>
</feature>
<protein>
    <recommendedName>
        <fullName evidence="2">Heterokaryon incompatibility domain-containing protein</fullName>
    </recommendedName>
</protein>
<feature type="domain" description="Heterokaryon incompatibility" evidence="2">
    <location>
        <begin position="199"/>
        <end position="391"/>
    </location>
</feature>
<gene>
    <name evidence="3" type="ORF">H2200_010584</name>
</gene>
<dbReference type="Pfam" id="PF06985">
    <property type="entry name" value="HET"/>
    <property type="match status" value="1"/>
</dbReference>
<organism evidence="3 4">
    <name type="scientific">Cladophialophora chaetospira</name>
    <dbReference type="NCBI Taxonomy" id="386627"/>
    <lineage>
        <taxon>Eukaryota</taxon>
        <taxon>Fungi</taxon>
        <taxon>Dikarya</taxon>
        <taxon>Ascomycota</taxon>
        <taxon>Pezizomycotina</taxon>
        <taxon>Eurotiomycetes</taxon>
        <taxon>Chaetothyriomycetidae</taxon>
        <taxon>Chaetothyriales</taxon>
        <taxon>Herpotrichiellaceae</taxon>
        <taxon>Cladophialophora</taxon>
    </lineage>
</organism>
<evidence type="ECO:0000313" key="3">
    <source>
        <dbReference type="EMBL" id="KAJ9605194.1"/>
    </source>
</evidence>
<accession>A0AA39CEF9</accession>
<dbReference type="InterPro" id="IPR052895">
    <property type="entry name" value="HetReg/Transcr_Mod"/>
</dbReference>
<evidence type="ECO:0000313" key="4">
    <source>
        <dbReference type="Proteomes" id="UP001172673"/>
    </source>
</evidence>
<feature type="region of interest" description="Disordered" evidence="1">
    <location>
        <begin position="319"/>
        <end position="345"/>
    </location>
</feature>
<keyword evidence="4" id="KW-1185">Reference proteome</keyword>
<dbReference type="InterPro" id="IPR010730">
    <property type="entry name" value="HET"/>
</dbReference>
<reference evidence="3" key="1">
    <citation type="submission" date="2022-10" db="EMBL/GenBank/DDBJ databases">
        <title>Culturing micro-colonial fungi from biological soil crusts in the Mojave desert and describing Neophaeococcomyces mojavensis, and introducing the new genera and species Taxawa tesnikishii.</title>
        <authorList>
            <person name="Kurbessoian T."/>
            <person name="Stajich J.E."/>
        </authorList>
    </citation>
    <scope>NUCLEOTIDE SEQUENCE</scope>
    <source>
        <strain evidence="3">TK_41</strain>
    </source>
</reference>
<name>A0AA39CEF9_9EURO</name>
<evidence type="ECO:0000259" key="2">
    <source>
        <dbReference type="Pfam" id="PF06985"/>
    </source>
</evidence>
<dbReference type="Proteomes" id="UP001172673">
    <property type="component" value="Unassembled WGS sequence"/>
</dbReference>
<evidence type="ECO:0000256" key="1">
    <source>
        <dbReference type="SAM" id="MobiDB-lite"/>
    </source>
</evidence>
<comment type="caution">
    <text evidence="3">The sequence shown here is derived from an EMBL/GenBank/DDBJ whole genome shotgun (WGS) entry which is preliminary data.</text>
</comment>
<sequence length="817" mass="91997">MLGPENPVYEPLPNGTSVRVLYLAPGAPEDEVFCFLFPCDLDKDHARDTTIPRPFESLCIAKAQSFDEDNSLQFPLRLDSYIDESADDDKTLRGGSARPDASSCAEPLQQQRGETQDVAGNGGSRDSFTSLCVTPTEFDERDRMPPEQAASADHTIIDSVNEIHEDPSDDVWDLMQLMRLHQAEGALNDHVHRHPFQRFTAVSYVWGSIKDPAYIIMNGKTKFWITQTLFSALKSLRRPDVAQSLWIDAICINQQDAEEKKLQIALMRRVYQQAKKVIAFVPQTRDDTQSLNDLVLKILDAGRKCREVIDSGVIVEQHESLESEEAANEESRGDEPATPLKSEFDIQQLPVKPTGTCIEDYDLPPEDDSAWIAWRKFFASPYFRRIWILPEYAMARSVDYHFGDGQAPSDLILLAMYHVEYMSRLFNAHYLGRGENSELTGAALLGWKGLERMTIERVRIQSGDKGQKLIHKIQFAMSFDATDPRDKIYALFGLISDAEAFMDLVTYDQNQTYSQVYRRFARAFIDSGHTLDLVRMACQMSWNSDLPTWIPDWSASTSSMTAAISSDHRFHTGGESELHASVDEDQLVLPGTMFDTIDFVSDAFVPFSGNSSLGTSALRLQDFFETFATSIGQVSNHVNPQASVLTLTQMFSAISMQPKPFDLSQADHEPGTLKDLALCQMLLIRLMQYSKIEDHAKHKVVFTEFPEEDRDFIQRVVENTITRRFCVTKEEKRVGLVPERAQVGDHIAVVFGMPVPLVLREVVGRDGGSAPAEEEHEQQQQPTEYRLVGDAYVTGVMEGEMLVEGKVTNTGQRIVLV</sequence>
<dbReference type="AlphaFoldDB" id="A0AA39CEF9"/>
<dbReference type="EMBL" id="JAPDRK010000017">
    <property type="protein sequence ID" value="KAJ9605194.1"/>
    <property type="molecule type" value="Genomic_DNA"/>
</dbReference>